<reference evidence="2 3" key="1">
    <citation type="submission" date="2024-02" db="EMBL/GenBank/DDBJ databases">
        <title>Comparative Genomic Analysis of Flavobacterium Species Causing Columnaris Disease of Freshwater Fish in Thailand: Insights into Virulence and Resistance Mechanisms.</title>
        <authorList>
            <person name="Nguyen D."/>
            <person name="Chokmangmeepisarn P."/>
            <person name="Khianchaikhan K."/>
            <person name="Morishita M."/>
            <person name="Bunnoy A."/>
            <person name="Rodkhum C."/>
        </authorList>
    </citation>
    <scope>NUCLEOTIDE SEQUENCE [LARGE SCALE GENOMIC DNA]</scope>
    <source>
        <strain evidence="2 3">PCBSB2203</strain>
    </source>
</reference>
<feature type="transmembrane region" description="Helical" evidence="1">
    <location>
        <begin position="12"/>
        <end position="31"/>
    </location>
</feature>
<proteinExistence type="predicted"/>
<protein>
    <submittedName>
        <fullName evidence="2">Uncharacterized protein</fullName>
    </submittedName>
</protein>
<dbReference type="EMBL" id="JAZHOJ010000068">
    <property type="protein sequence ID" value="MFK7004890.1"/>
    <property type="molecule type" value="Genomic_DNA"/>
</dbReference>
<evidence type="ECO:0000313" key="2">
    <source>
        <dbReference type="EMBL" id="MFK7004890.1"/>
    </source>
</evidence>
<comment type="caution">
    <text evidence="2">The sequence shown here is derived from an EMBL/GenBank/DDBJ whole genome shotgun (WGS) entry which is preliminary data.</text>
</comment>
<evidence type="ECO:0000313" key="3">
    <source>
        <dbReference type="Proteomes" id="UP001621713"/>
    </source>
</evidence>
<dbReference type="Proteomes" id="UP001621713">
    <property type="component" value="Unassembled WGS sequence"/>
</dbReference>
<keyword evidence="3" id="KW-1185">Reference proteome</keyword>
<name>A0ABW8PJY0_9FLAO</name>
<gene>
    <name evidence="2" type="ORF">V3467_13705</name>
</gene>
<keyword evidence="1" id="KW-1133">Transmembrane helix</keyword>
<accession>A0ABW8PJY0</accession>
<dbReference type="RefSeq" id="WP_235820822.1">
    <property type="nucleotide sequence ID" value="NZ_JAZHOJ010000068.1"/>
</dbReference>
<evidence type="ECO:0000256" key="1">
    <source>
        <dbReference type="SAM" id="Phobius"/>
    </source>
</evidence>
<keyword evidence="1" id="KW-0812">Transmembrane</keyword>
<sequence>MKTISPAIKYKLAIAGFFLQFISFFSIFAYMSKEQRFEQRNAYVRDLFYKTMAKYPKWRMECVIEEVASKVFLSERTVNAIISHEGIYGGKQKKNPQDPNQIIMAF</sequence>
<keyword evidence="1" id="KW-0472">Membrane</keyword>
<organism evidence="2 3">
    <name type="scientific">Flavobacterium covae</name>
    <dbReference type="NCBI Taxonomy" id="2906076"/>
    <lineage>
        <taxon>Bacteria</taxon>
        <taxon>Pseudomonadati</taxon>
        <taxon>Bacteroidota</taxon>
        <taxon>Flavobacteriia</taxon>
        <taxon>Flavobacteriales</taxon>
        <taxon>Flavobacteriaceae</taxon>
        <taxon>Flavobacterium</taxon>
    </lineage>
</organism>